<feature type="compositionally biased region" description="Gly residues" evidence="1">
    <location>
        <begin position="203"/>
        <end position="218"/>
    </location>
</feature>
<evidence type="ECO:0000313" key="4">
    <source>
        <dbReference type="Proteomes" id="UP000664521"/>
    </source>
</evidence>
<dbReference type="CDD" id="cd15457">
    <property type="entry name" value="NADAR"/>
    <property type="match status" value="1"/>
</dbReference>
<feature type="domain" description="NADAR" evidence="2">
    <location>
        <begin position="25"/>
        <end position="202"/>
    </location>
</feature>
<keyword evidence="4" id="KW-1185">Reference proteome</keyword>
<dbReference type="Proteomes" id="UP000664521">
    <property type="component" value="Unassembled WGS sequence"/>
</dbReference>
<comment type="caution">
    <text evidence="3">The sequence shown here is derived from an EMBL/GenBank/DDBJ whole genome shotgun (WGS) entry which is preliminary data.</text>
</comment>
<dbReference type="EMBL" id="CAJPDS010000008">
    <property type="protein sequence ID" value="CAF9909676.1"/>
    <property type="molecule type" value="Genomic_DNA"/>
</dbReference>
<sequence>MSTSPSTSASPSPLATTTDLSTPIYFWREYSSEPHAFLSQWYRVPFLAPLTPCQTPTFSPPSTPPTASDMQIFQTAEQYMMYRKAILFEDAHIAAKVLQTPDPRKQKALGRKVEGFEPAKWDVWKEGIVEEGNYYKFTNPQSPKSSLRSKLLQTGDSELVEASPFDRIWGIGFKAAEAGEMRERWGENLLGKALGRVRGWIRGEGGGVGKNGEGGGVEQKGDGR</sequence>
<evidence type="ECO:0000256" key="1">
    <source>
        <dbReference type="SAM" id="MobiDB-lite"/>
    </source>
</evidence>
<dbReference type="InterPro" id="IPR012816">
    <property type="entry name" value="NADAR"/>
</dbReference>
<dbReference type="InterPro" id="IPR037238">
    <property type="entry name" value="YbiA-like_sf"/>
</dbReference>
<accession>A0A8H3EN32</accession>
<dbReference type="Gene3D" id="1.10.357.40">
    <property type="entry name" value="YbiA-like"/>
    <property type="match status" value="1"/>
</dbReference>
<name>A0A8H3EN32_9LECA</name>
<dbReference type="OrthoDB" id="206452at2759"/>
<reference evidence="3" key="1">
    <citation type="submission" date="2021-03" db="EMBL/GenBank/DDBJ databases">
        <authorList>
            <person name="Tagirdzhanova G."/>
        </authorList>
    </citation>
    <scope>NUCLEOTIDE SEQUENCE</scope>
</reference>
<evidence type="ECO:0000259" key="2">
    <source>
        <dbReference type="Pfam" id="PF08719"/>
    </source>
</evidence>
<dbReference type="AlphaFoldDB" id="A0A8H3EN32"/>
<protein>
    <recommendedName>
        <fullName evidence="2">NADAR domain-containing protein</fullName>
    </recommendedName>
</protein>
<dbReference type="SUPFAM" id="SSF143990">
    <property type="entry name" value="YbiA-like"/>
    <property type="match status" value="1"/>
</dbReference>
<gene>
    <name evidence="3" type="ORF">HETSPECPRED_009493</name>
</gene>
<feature type="region of interest" description="Disordered" evidence="1">
    <location>
        <begin position="203"/>
        <end position="224"/>
    </location>
</feature>
<dbReference type="NCBIfam" id="TIGR02464">
    <property type="entry name" value="ribofla_fusion"/>
    <property type="match status" value="1"/>
</dbReference>
<evidence type="ECO:0000313" key="3">
    <source>
        <dbReference type="EMBL" id="CAF9909676.1"/>
    </source>
</evidence>
<organism evidence="3 4">
    <name type="scientific">Heterodermia speciosa</name>
    <dbReference type="NCBI Taxonomy" id="116794"/>
    <lineage>
        <taxon>Eukaryota</taxon>
        <taxon>Fungi</taxon>
        <taxon>Dikarya</taxon>
        <taxon>Ascomycota</taxon>
        <taxon>Pezizomycotina</taxon>
        <taxon>Lecanoromycetes</taxon>
        <taxon>OSLEUM clade</taxon>
        <taxon>Lecanoromycetidae</taxon>
        <taxon>Caliciales</taxon>
        <taxon>Physciaceae</taxon>
        <taxon>Heterodermia</taxon>
    </lineage>
</organism>
<dbReference type="Pfam" id="PF08719">
    <property type="entry name" value="NADAR"/>
    <property type="match status" value="1"/>
</dbReference>
<proteinExistence type="predicted"/>